<dbReference type="HOGENOM" id="CLU_695630_0_0_2"/>
<dbReference type="STRING" id="397948.Cmaq_0125"/>
<evidence type="ECO:0000313" key="1">
    <source>
        <dbReference type="EMBL" id="ABW00977.1"/>
    </source>
</evidence>
<dbReference type="EMBL" id="CP000852">
    <property type="protein sequence ID" value="ABW00977.1"/>
    <property type="molecule type" value="Genomic_DNA"/>
</dbReference>
<dbReference type="AlphaFoldDB" id="A8MA45"/>
<dbReference type="OrthoDB" id="28427at2157"/>
<dbReference type="KEGG" id="cma:Cmaq_0125"/>
<dbReference type="Proteomes" id="UP000001137">
    <property type="component" value="Chromosome"/>
</dbReference>
<dbReference type="GeneID" id="5709993"/>
<evidence type="ECO:0000313" key="2">
    <source>
        <dbReference type="Proteomes" id="UP000001137"/>
    </source>
</evidence>
<name>A8MA45_CALMQ</name>
<dbReference type="eggNOG" id="arCOG07182">
    <property type="taxonomic scope" value="Archaea"/>
</dbReference>
<accession>A8MA45</accession>
<proteinExistence type="predicted"/>
<gene>
    <name evidence="1" type="ordered locus">Cmaq_0125</name>
</gene>
<protein>
    <submittedName>
        <fullName evidence="1">Uncharacterized protein</fullName>
    </submittedName>
</protein>
<reference evidence="1 2" key="1">
    <citation type="submission" date="2007-10" db="EMBL/GenBank/DDBJ databases">
        <title>Complete sequence of Caldivirga maquilingensis IC-167.</title>
        <authorList>
            <consortium name="US DOE Joint Genome Institute"/>
            <person name="Copeland A."/>
            <person name="Lucas S."/>
            <person name="Lapidus A."/>
            <person name="Barry K."/>
            <person name="Glavina del Rio T."/>
            <person name="Dalin E."/>
            <person name="Tice H."/>
            <person name="Pitluck S."/>
            <person name="Saunders E."/>
            <person name="Brettin T."/>
            <person name="Bruce D."/>
            <person name="Detter J.C."/>
            <person name="Han C."/>
            <person name="Schmutz J."/>
            <person name="Larimer F."/>
            <person name="Land M."/>
            <person name="Hauser L."/>
            <person name="Kyrpides N."/>
            <person name="Ivanova N."/>
            <person name="Biddle J.F."/>
            <person name="Zhang Z."/>
            <person name="Fitz-Gibbon S.T."/>
            <person name="Lowe T.M."/>
            <person name="Saltikov C."/>
            <person name="House C.H."/>
            <person name="Richardson P."/>
        </authorList>
    </citation>
    <scope>NUCLEOTIDE SEQUENCE [LARGE SCALE GENOMIC DNA]</scope>
    <source>
        <strain evidence="2">ATCC 700844 / DSM 13496 / JCM 10307 / IC-167</strain>
    </source>
</reference>
<keyword evidence="2" id="KW-1185">Reference proteome</keyword>
<sequence length="475" mass="51560">MKVSKRVVAMAILLALVMVPSSLVIVSDVINTYRGNMRISTTQPIKVTPGSFLYQTPCGQLLIQSQWAPTGTGFSGSMNLPLITLSTTNGYRLMMTPIPMFSLTTSTSGVLTLGINTNPYIASAYLNIGGTTQQVYPGTGTWSLTTGSYTANLTGLTLTTPVTGTVTLSGNYNFTPTTGVTFTYTFTETLNLKQPSFNIMNLLNGYQNWYVPHVYQGDYQGTRTYQWPVYYPLSAAPQYWAPISTGINQPVLMMVQARQWSAGAMFWSEAYTSGQSVTITILGTYSSGTSNPADGYEFYFFIVPNGWAISSSSNYSIPYSVSSSQIGTQVSPVQGEVILPVSVYNTWYVVVQWDPYWQYGYTASGYTGQWNVWAVSYTPSRLRINSVNGVGSGYFKPNPGDYICVSVTYNATTNTVSGIAVDLNTGAYAILPPINLASFSNFKPPNSGTYVFGVAGNTGGAYANWAILAVNYTAR</sequence>
<organism evidence="1 2">
    <name type="scientific">Caldivirga maquilingensis (strain ATCC 700844 / DSM 13496 / JCM 10307 / IC-167)</name>
    <dbReference type="NCBI Taxonomy" id="397948"/>
    <lineage>
        <taxon>Archaea</taxon>
        <taxon>Thermoproteota</taxon>
        <taxon>Thermoprotei</taxon>
        <taxon>Thermoproteales</taxon>
        <taxon>Thermoproteaceae</taxon>
        <taxon>Caldivirga</taxon>
    </lineage>
</organism>
<dbReference type="RefSeq" id="WP_012185197.1">
    <property type="nucleotide sequence ID" value="NC_009954.1"/>
</dbReference>